<protein>
    <submittedName>
        <fullName evidence="12">Family 43 glycosylhydrolase</fullName>
    </submittedName>
</protein>
<keyword evidence="2" id="KW-0624">Polysaccharide degradation</keyword>
<keyword evidence="3" id="KW-0732">Signal</keyword>
<evidence type="ECO:0000256" key="10">
    <source>
        <dbReference type="SAM" id="MobiDB-lite"/>
    </source>
</evidence>
<sequence length="980" mass="102409">MLTLTRPGGPEPPAGETMHSRTTPPRRLPRSPRLALAAVAALSLVAGPLVTPAHAAGAADPAGLLLRYTFDETGGTVVHDASGHGNDGGYERTPAFGQGVEGGSFKMAGGSSSSTTAPYVKIPNGVLKGRSGVTVATYVKWNASTTVNQWLYGLGPDSTRYLFTSPYNGSKILYSAMTTGGWQAESKLSGGPALPGGAWKHVAVTVDGDSRTAVMYLDGTAVARATDVPVKPSDLYDATKDYTGYIGKSLYSADPYFAGEVDDFRIYDHALSATEVLQVSGNTAAVGAATLPELKVPAIVDGTNGRIVLPVREGTDLTRLAPAFTLVPGASISPASGTVRDLSEPVTYTVTGSDGARRTWTVEARVMKSPVIPGLYADPNITVFGDTFYMYPTTDGFAGWSGTQFHAFSSKDLVHWTDHGVVLDLGPDVSWADNSAWAPTIAERNGTYYFYFSGGMATGNTGKHLGVAVSDSPTGPFRDALGKPLVAAGTYSGQMIDSDVFVDDDGRAYLYWGNGNSYQVPLNDDMVSFDPAKVRTYKPSGYNEGSFVFKRGGIYYFMWSENDTRDENYQVAYATGASPLGPWTKQGVILQKDPSLGIKGTGHHSIVRVPGTDDWYIAYHRFAVPGGDGTHRETTIDRMEFDENGLIKKVVPTLESVGPVSVANAGPDAKGSEGSAIRLAGSASGAAKWSYEPGEGVDSGATCSFSDPGAAETAVTCGDDGTYTVTLTSGRSRDTAKVTVANAAPEAGDVVTPAGPVEAGTRVTLSAPAGDRGANDELTCTVDWKDGTTSSGAVAGGTCTARHTYAKPGVREPAVTVADDDGATATATGRPVVVYDRDAGFVTGGGWIDSPSGAYRANPALTGMATFGFVAKYAKNAAGKDDAVPIGNTSFSFQAGRLSFQSTAYDWLVVSGGEVRYRGIGTVGGAGRYGFEVVARDGDTRDGDGVDRFAVRIWDERTGDVIYQNGAGDEAHGSVVVHAT</sequence>
<dbReference type="AlphaFoldDB" id="A0A5N6C657"/>
<keyword evidence="13" id="KW-1185">Reference proteome</keyword>
<feature type="site" description="Important for catalytic activity, responsible for pKa modulation of the active site Glu and correct orientation of both the proton donor and substrate" evidence="9">
    <location>
        <position position="497"/>
    </location>
</feature>
<evidence type="ECO:0000256" key="2">
    <source>
        <dbReference type="ARBA" id="ARBA00022651"/>
    </source>
</evidence>
<feature type="active site" description="Proton acceptor" evidence="8">
    <location>
        <position position="378"/>
    </location>
</feature>
<evidence type="ECO:0000256" key="4">
    <source>
        <dbReference type="ARBA" id="ARBA00022801"/>
    </source>
</evidence>
<dbReference type="SUPFAM" id="SSF75005">
    <property type="entry name" value="Arabinanase/levansucrase/invertase"/>
    <property type="match status" value="1"/>
</dbReference>
<evidence type="ECO:0000259" key="11">
    <source>
        <dbReference type="SMART" id="SM00560"/>
    </source>
</evidence>
<evidence type="ECO:0000256" key="9">
    <source>
        <dbReference type="PIRSR" id="PIRSR606710-2"/>
    </source>
</evidence>
<accession>A0A5N6C657</accession>
<gene>
    <name evidence="12" type="ORF">FH610_001230</name>
</gene>
<dbReference type="InterPro" id="IPR023296">
    <property type="entry name" value="Glyco_hydro_beta-prop_sf"/>
</dbReference>
<dbReference type="InterPro" id="IPR035986">
    <property type="entry name" value="PKD_dom_sf"/>
</dbReference>
<dbReference type="CDD" id="cd09004">
    <property type="entry name" value="GH43_bXyl-like"/>
    <property type="match status" value="1"/>
</dbReference>
<feature type="region of interest" description="Disordered" evidence="10">
    <location>
        <begin position="1"/>
        <end position="29"/>
    </location>
</feature>
<evidence type="ECO:0000256" key="3">
    <source>
        <dbReference type="ARBA" id="ARBA00022729"/>
    </source>
</evidence>
<feature type="active site" description="Proton donor" evidence="8">
    <location>
        <position position="544"/>
    </location>
</feature>
<dbReference type="InterPro" id="IPR000601">
    <property type="entry name" value="PKD_dom"/>
</dbReference>
<organism evidence="12 13">
    <name type="scientific">Microbispora catharanthi</name>
    <dbReference type="NCBI Taxonomy" id="1712871"/>
    <lineage>
        <taxon>Bacteria</taxon>
        <taxon>Bacillati</taxon>
        <taxon>Actinomycetota</taxon>
        <taxon>Actinomycetes</taxon>
        <taxon>Streptosporangiales</taxon>
        <taxon>Streptosporangiaceae</taxon>
        <taxon>Microbispora</taxon>
    </lineage>
</organism>
<keyword evidence="5" id="KW-1015">Disulfide bond</keyword>
<keyword evidence="7" id="KW-0326">Glycosidase</keyword>
<name>A0A5N6C657_9ACTN</name>
<comment type="caution">
    <text evidence="12">The sequence shown here is derived from an EMBL/GenBank/DDBJ whole genome shotgun (WGS) entry which is preliminary data.</text>
</comment>
<feature type="compositionally biased region" description="Low complexity" evidence="10">
    <location>
        <begin position="20"/>
        <end position="29"/>
    </location>
</feature>
<evidence type="ECO:0000256" key="1">
    <source>
        <dbReference type="ARBA" id="ARBA00009865"/>
    </source>
</evidence>
<dbReference type="SUPFAM" id="SSF49299">
    <property type="entry name" value="PKD domain"/>
    <property type="match status" value="1"/>
</dbReference>
<evidence type="ECO:0000256" key="6">
    <source>
        <dbReference type="ARBA" id="ARBA00023277"/>
    </source>
</evidence>
<dbReference type="SMART" id="SM00560">
    <property type="entry name" value="LamGL"/>
    <property type="match status" value="1"/>
</dbReference>
<dbReference type="InterPro" id="IPR052176">
    <property type="entry name" value="Glycosyl_Hydrlase_43_Enz"/>
</dbReference>
<evidence type="ECO:0000313" key="12">
    <source>
        <dbReference type="EMBL" id="KAB8187823.1"/>
    </source>
</evidence>
<evidence type="ECO:0000313" key="13">
    <source>
        <dbReference type="Proteomes" id="UP000313066"/>
    </source>
</evidence>
<dbReference type="PANTHER" id="PTHR43772">
    <property type="entry name" value="ENDO-1,4-BETA-XYLANASE"/>
    <property type="match status" value="1"/>
</dbReference>
<dbReference type="GO" id="GO:0045493">
    <property type="term" value="P:xylan catabolic process"/>
    <property type="evidence" value="ECO:0007669"/>
    <property type="project" value="UniProtKB-KW"/>
</dbReference>
<proteinExistence type="inferred from homology"/>
<dbReference type="Gene3D" id="2.60.40.2340">
    <property type="match status" value="1"/>
</dbReference>
<dbReference type="InterPro" id="IPR006558">
    <property type="entry name" value="LamG-like"/>
</dbReference>
<reference evidence="12 13" key="1">
    <citation type="submission" date="2019-10" db="EMBL/GenBank/DDBJ databases">
        <title>Nonomuraea sp. nov., isolated from Phyllanthus amarus.</title>
        <authorList>
            <person name="Klykleung N."/>
            <person name="Tanasupawat S."/>
        </authorList>
    </citation>
    <scope>NUCLEOTIDE SEQUENCE [LARGE SCALE GENOMIC DNA]</scope>
    <source>
        <strain evidence="12 13">CR1-09</strain>
    </source>
</reference>
<evidence type="ECO:0000256" key="7">
    <source>
        <dbReference type="ARBA" id="ARBA00023295"/>
    </source>
</evidence>
<dbReference type="InterPro" id="IPR013783">
    <property type="entry name" value="Ig-like_fold"/>
</dbReference>
<evidence type="ECO:0000256" key="5">
    <source>
        <dbReference type="ARBA" id="ARBA00023157"/>
    </source>
</evidence>
<dbReference type="EMBL" id="VDMA02000001">
    <property type="protein sequence ID" value="KAB8187823.1"/>
    <property type="molecule type" value="Genomic_DNA"/>
</dbReference>
<dbReference type="SUPFAM" id="SSF49899">
    <property type="entry name" value="Concanavalin A-like lectins/glucanases"/>
    <property type="match status" value="1"/>
</dbReference>
<dbReference type="Pfam" id="PF04616">
    <property type="entry name" value="Glyco_hydro_43"/>
    <property type="match status" value="1"/>
</dbReference>
<dbReference type="CDD" id="cd00146">
    <property type="entry name" value="PKD"/>
    <property type="match status" value="1"/>
</dbReference>
<dbReference type="InterPro" id="IPR006710">
    <property type="entry name" value="Glyco_hydro_43"/>
</dbReference>
<comment type="similarity">
    <text evidence="1">Belongs to the glycosyl hydrolase 43 family.</text>
</comment>
<dbReference type="Proteomes" id="UP000313066">
    <property type="component" value="Unassembled WGS sequence"/>
</dbReference>
<dbReference type="Gene3D" id="2.60.120.200">
    <property type="match status" value="1"/>
</dbReference>
<dbReference type="PANTHER" id="PTHR43772:SF2">
    <property type="entry name" value="PUTATIVE (AFU_ORTHOLOGUE AFUA_2G04480)-RELATED"/>
    <property type="match status" value="1"/>
</dbReference>
<dbReference type="Gene3D" id="2.60.40.10">
    <property type="entry name" value="Immunoglobulins"/>
    <property type="match status" value="1"/>
</dbReference>
<keyword evidence="2" id="KW-0858">Xylan degradation</keyword>
<dbReference type="GO" id="GO:0004553">
    <property type="term" value="F:hydrolase activity, hydrolyzing O-glycosyl compounds"/>
    <property type="evidence" value="ECO:0007669"/>
    <property type="project" value="InterPro"/>
</dbReference>
<evidence type="ECO:0000256" key="8">
    <source>
        <dbReference type="PIRSR" id="PIRSR606710-1"/>
    </source>
</evidence>
<feature type="domain" description="LamG-like jellyroll fold" evidence="11">
    <location>
        <begin position="131"/>
        <end position="274"/>
    </location>
</feature>
<dbReference type="Pfam" id="PF13385">
    <property type="entry name" value="Laminin_G_3"/>
    <property type="match status" value="1"/>
</dbReference>
<dbReference type="Gene3D" id="2.115.10.20">
    <property type="entry name" value="Glycosyl hydrolase domain, family 43"/>
    <property type="match status" value="1"/>
</dbReference>
<keyword evidence="6" id="KW-0119">Carbohydrate metabolism</keyword>
<dbReference type="InterPro" id="IPR013320">
    <property type="entry name" value="ConA-like_dom_sf"/>
</dbReference>
<dbReference type="Pfam" id="PF18911">
    <property type="entry name" value="PKD_4"/>
    <property type="match status" value="1"/>
</dbReference>
<keyword evidence="4 12" id="KW-0378">Hydrolase</keyword>